<dbReference type="FunFam" id="3.40.50.720:FF:000143">
    <property type="entry name" value="Fatty acyl-CoA reductase"/>
    <property type="match status" value="1"/>
</dbReference>
<dbReference type="InterPro" id="IPR026055">
    <property type="entry name" value="FAR"/>
</dbReference>
<evidence type="ECO:0000256" key="2">
    <source>
        <dbReference type="ARBA" id="ARBA00005928"/>
    </source>
</evidence>
<keyword evidence="9" id="KW-0521">NADP</keyword>
<feature type="transmembrane region" description="Helical" evidence="9">
    <location>
        <begin position="483"/>
        <end position="507"/>
    </location>
</feature>
<keyword evidence="5 9" id="KW-1133">Transmembrane helix</keyword>
<name>A0A7R8W551_9CRUS</name>
<dbReference type="GO" id="GO:0080019">
    <property type="term" value="F:alcohol-forming very long-chain fatty acyl-CoA reductase activity"/>
    <property type="evidence" value="ECO:0007669"/>
    <property type="project" value="InterPro"/>
</dbReference>
<comment type="subcellular location">
    <subcellularLocation>
        <location evidence="1">Membrane</location>
        <topology evidence="1">Multi-pass membrane protein</topology>
    </subcellularLocation>
</comment>
<reference evidence="12" key="1">
    <citation type="submission" date="2020-11" db="EMBL/GenBank/DDBJ databases">
        <authorList>
            <person name="Tran Van P."/>
        </authorList>
    </citation>
    <scope>NUCLEOTIDE SEQUENCE</scope>
</reference>
<evidence type="ECO:0000256" key="4">
    <source>
        <dbReference type="ARBA" id="ARBA00022692"/>
    </source>
</evidence>
<dbReference type="SUPFAM" id="SSF51735">
    <property type="entry name" value="NAD(P)-binding Rossmann-fold domains"/>
    <property type="match status" value="1"/>
</dbReference>
<keyword evidence="9" id="KW-0560">Oxidoreductase</keyword>
<keyword evidence="7 9" id="KW-0472">Membrane</keyword>
<gene>
    <name evidence="12" type="ORF">CTOB1V02_LOCUS3025</name>
</gene>
<evidence type="ECO:0000256" key="7">
    <source>
        <dbReference type="ARBA" id="ARBA00023136"/>
    </source>
</evidence>
<comment type="catalytic activity">
    <reaction evidence="8 9">
        <text>a long-chain fatty acyl-CoA + 2 NADPH + 2 H(+) = a long-chain primary fatty alcohol + 2 NADP(+) + CoA</text>
        <dbReference type="Rhea" id="RHEA:52716"/>
        <dbReference type="ChEBI" id="CHEBI:15378"/>
        <dbReference type="ChEBI" id="CHEBI:57287"/>
        <dbReference type="ChEBI" id="CHEBI:57783"/>
        <dbReference type="ChEBI" id="CHEBI:58349"/>
        <dbReference type="ChEBI" id="CHEBI:77396"/>
        <dbReference type="ChEBI" id="CHEBI:83139"/>
        <dbReference type="EC" id="1.2.1.84"/>
    </reaction>
</comment>
<dbReference type="PANTHER" id="PTHR11011:SF116">
    <property type="entry name" value="FATTY ACYL-COA REDUCTASE CG5065-RELATED"/>
    <property type="match status" value="1"/>
</dbReference>
<feature type="domain" description="Thioester reductase (TE)" evidence="11">
    <location>
        <begin position="29"/>
        <end position="296"/>
    </location>
</feature>
<evidence type="ECO:0000256" key="5">
    <source>
        <dbReference type="ARBA" id="ARBA00022989"/>
    </source>
</evidence>
<dbReference type="EMBL" id="OB660495">
    <property type="protein sequence ID" value="CAD7225077.1"/>
    <property type="molecule type" value="Genomic_DNA"/>
</dbReference>
<dbReference type="InterPro" id="IPR033640">
    <property type="entry name" value="FAR_C"/>
</dbReference>
<dbReference type="GO" id="GO:0102965">
    <property type="term" value="F:alcohol-forming long-chain fatty acyl-CoA reductase activity"/>
    <property type="evidence" value="ECO:0007669"/>
    <property type="project" value="UniProtKB-EC"/>
</dbReference>
<evidence type="ECO:0000256" key="9">
    <source>
        <dbReference type="RuleBase" id="RU363097"/>
    </source>
</evidence>
<dbReference type="CDD" id="cd05236">
    <property type="entry name" value="FAR-N_SDR_e"/>
    <property type="match status" value="1"/>
</dbReference>
<feature type="domain" description="Fatty acyl-CoA reductase C-terminal" evidence="10">
    <location>
        <begin position="372"/>
        <end position="454"/>
    </location>
</feature>
<evidence type="ECO:0000313" key="12">
    <source>
        <dbReference type="EMBL" id="CAD7225077.1"/>
    </source>
</evidence>
<sequence>MDQIDRENNNQLDPENRIQCFYTGKCIFVTGATGFMGKLLLEKVLRSFDVDTIFFLIRLRRKDTSIDERTKELMSHVIFNDVRKSGMDKKLHPIAGDMSSPGLGISPEDQQLLAERVNIVFHCAATVRFTEAIKNAVNINLRGSREMLELARKMKNLEAYIHVSTAYSNSDMLETKEIFYPQKWSPHDVLRLCETIDDELADIIEKPLMGKKPNSYIFTKALAESLVSEASDLPIAVVRPSIVVGAAKEPLPGWTDNMNGPNALFLGVGQGLLHTFQAKPYAITDMVPVDIAVNLMLVVAWRTATNKRDPSVPPTIYHATSGVQNPVVWQRILDVGYVYMDKFPLATGIWYPSFQYRPNRFINNFVFEMTLHLPTVILDLKDRLLGNKKSKLKKIYEAFSRQKDTLEYFSSREFTFHPDNTVELIGQLNEKEKALLQCDVASVDWDDFFFKYFHISRQVLLPGEGIDDNPQLLAFAKRKAKRLYMMHMLLCSIPFLLLICVLLFFVYPSSSTNSSLYSLTT</sequence>
<evidence type="ECO:0000256" key="8">
    <source>
        <dbReference type="ARBA" id="ARBA00052530"/>
    </source>
</evidence>
<proteinExistence type="inferred from homology"/>
<dbReference type="InterPro" id="IPR013120">
    <property type="entry name" value="FAR_NAD-bd"/>
</dbReference>
<keyword evidence="3 9" id="KW-0444">Lipid biosynthesis</keyword>
<dbReference type="GO" id="GO:0005777">
    <property type="term" value="C:peroxisome"/>
    <property type="evidence" value="ECO:0007669"/>
    <property type="project" value="TreeGrafter"/>
</dbReference>
<dbReference type="Pfam" id="PF07993">
    <property type="entry name" value="NAD_binding_4"/>
    <property type="match status" value="1"/>
</dbReference>
<dbReference type="Pfam" id="PF03015">
    <property type="entry name" value="Sterile"/>
    <property type="match status" value="1"/>
</dbReference>
<comment type="similarity">
    <text evidence="2 9">Belongs to the fatty acyl-CoA reductase family.</text>
</comment>
<dbReference type="Gene3D" id="3.40.50.720">
    <property type="entry name" value="NAD(P)-binding Rossmann-like Domain"/>
    <property type="match status" value="1"/>
</dbReference>
<evidence type="ECO:0000256" key="1">
    <source>
        <dbReference type="ARBA" id="ARBA00004141"/>
    </source>
</evidence>
<dbReference type="EC" id="1.2.1.84" evidence="9"/>
<accession>A0A7R8W551</accession>
<evidence type="ECO:0000259" key="10">
    <source>
        <dbReference type="Pfam" id="PF03015"/>
    </source>
</evidence>
<dbReference type="InterPro" id="IPR036291">
    <property type="entry name" value="NAD(P)-bd_dom_sf"/>
</dbReference>
<evidence type="ECO:0000256" key="6">
    <source>
        <dbReference type="ARBA" id="ARBA00023098"/>
    </source>
</evidence>
<dbReference type="CDD" id="cd09071">
    <property type="entry name" value="FAR_C"/>
    <property type="match status" value="1"/>
</dbReference>
<dbReference type="GO" id="GO:0035336">
    <property type="term" value="P:long-chain fatty-acyl-CoA metabolic process"/>
    <property type="evidence" value="ECO:0007669"/>
    <property type="project" value="TreeGrafter"/>
</dbReference>
<evidence type="ECO:0000256" key="3">
    <source>
        <dbReference type="ARBA" id="ARBA00022516"/>
    </source>
</evidence>
<comment type="function">
    <text evidence="9">Catalyzes the reduction of fatty acyl-CoA to fatty alcohols.</text>
</comment>
<dbReference type="OrthoDB" id="429813at2759"/>
<dbReference type="PANTHER" id="PTHR11011">
    <property type="entry name" value="MALE STERILITY PROTEIN 2-RELATED"/>
    <property type="match status" value="1"/>
</dbReference>
<keyword evidence="4 9" id="KW-0812">Transmembrane</keyword>
<keyword evidence="6 9" id="KW-0443">Lipid metabolism</keyword>
<evidence type="ECO:0000259" key="11">
    <source>
        <dbReference type="Pfam" id="PF07993"/>
    </source>
</evidence>
<protein>
    <recommendedName>
        <fullName evidence="9">Fatty acyl-CoA reductase</fullName>
        <ecNumber evidence="9">1.2.1.84</ecNumber>
    </recommendedName>
</protein>
<dbReference type="AlphaFoldDB" id="A0A7R8W551"/>
<dbReference type="GO" id="GO:0016020">
    <property type="term" value="C:membrane"/>
    <property type="evidence" value="ECO:0007669"/>
    <property type="project" value="UniProtKB-SubCell"/>
</dbReference>
<organism evidence="12">
    <name type="scientific">Cyprideis torosa</name>
    <dbReference type="NCBI Taxonomy" id="163714"/>
    <lineage>
        <taxon>Eukaryota</taxon>
        <taxon>Metazoa</taxon>
        <taxon>Ecdysozoa</taxon>
        <taxon>Arthropoda</taxon>
        <taxon>Crustacea</taxon>
        <taxon>Oligostraca</taxon>
        <taxon>Ostracoda</taxon>
        <taxon>Podocopa</taxon>
        <taxon>Podocopida</taxon>
        <taxon>Cytherocopina</taxon>
        <taxon>Cytheroidea</taxon>
        <taxon>Cytherideidae</taxon>
        <taxon>Cyprideis</taxon>
    </lineage>
</organism>